<dbReference type="InterPro" id="IPR051531">
    <property type="entry name" value="N-acetyltransferase"/>
</dbReference>
<evidence type="ECO:0000259" key="4">
    <source>
        <dbReference type="Pfam" id="PF13302"/>
    </source>
</evidence>
<dbReference type="InterPro" id="IPR016181">
    <property type="entry name" value="Acyl_CoA_acyltransferase"/>
</dbReference>
<evidence type="ECO:0000256" key="1">
    <source>
        <dbReference type="ARBA" id="ARBA00022679"/>
    </source>
</evidence>
<keyword evidence="2" id="KW-0012">Acyltransferase</keyword>
<gene>
    <name evidence="5" type="ORF">IAC35_03805</name>
</gene>
<dbReference type="AlphaFoldDB" id="A0A9D1GMN9"/>
<dbReference type="GO" id="GO:0016747">
    <property type="term" value="F:acyltransferase activity, transferring groups other than amino-acyl groups"/>
    <property type="evidence" value="ECO:0007669"/>
    <property type="project" value="InterPro"/>
</dbReference>
<dbReference type="EMBL" id="DVLC01000072">
    <property type="protein sequence ID" value="HIT46966.1"/>
    <property type="molecule type" value="Genomic_DNA"/>
</dbReference>
<evidence type="ECO:0000256" key="3">
    <source>
        <dbReference type="ARBA" id="ARBA00038502"/>
    </source>
</evidence>
<keyword evidence="1" id="KW-0808">Transferase</keyword>
<reference evidence="5" key="2">
    <citation type="journal article" date="2021" name="PeerJ">
        <title>Extensive microbial diversity within the chicken gut microbiome revealed by metagenomics and culture.</title>
        <authorList>
            <person name="Gilroy R."/>
            <person name="Ravi A."/>
            <person name="Getino M."/>
            <person name="Pursley I."/>
            <person name="Horton D.L."/>
            <person name="Alikhan N.F."/>
            <person name="Baker D."/>
            <person name="Gharbi K."/>
            <person name="Hall N."/>
            <person name="Watson M."/>
            <person name="Adriaenssens E.M."/>
            <person name="Foster-Nyarko E."/>
            <person name="Jarju S."/>
            <person name="Secka A."/>
            <person name="Antonio M."/>
            <person name="Oren A."/>
            <person name="Chaudhuri R.R."/>
            <person name="La Ragione R."/>
            <person name="Hildebrand F."/>
            <person name="Pallen M.J."/>
        </authorList>
    </citation>
    <scope>NUCLEOTIDE SEQUENCE</scope>
    <source>
        <strain evidence="5">ChiHecec2B26-709</strain>
    </source>
</reference>
<comment type="caution">
    <text evidence="5">The sequence shown here is derived from an EMBL/GenBank/DDBJ whole genome shotgun (WGS) entry which is preliminary data.</text>
</comment>
<organism evidence="5 6">
    <name type="scientific">Candidatus Cryptobacteroides merdipullorum</name>
    <dbReference type="NCBI Taxonomy" id="2840771"/>
    <lineage>
        <taxon>Bacteria</taxon>
        <taxon>Pseudomonadati</taxon>
        <taxon>Bacteroidota</taxon>
        <taxon>Bacteroidia</taxon>
        <taxon>Bacteroidales</taxon>
        <taxon>Candidatus Cryptobacteroides</taxon>
    </lineage>
</organism>
<dbReference type="SUPFAM" id="SSF55729">
    <property type="entry name" value="Acyl-CoA N-acyltransferases (Nat)"/>
    <property type="match status" value="1"/>
</dbReference>
<dbReference type="Pfam" id="PF13302">
    <property type="entry name" value="Acetyltransf_3"/>
    <property type="match status" value="1"/>
</dbReference>
<dbReference type="Proteomes" id="UP000886881">
    <property type="component" value="Unassembled WGS sequence"/>
</dbReference>
<proteinExistence type="inferred from homology"/>
<dbReference type="InterPro" id="IPR000182">
    <property type="entry name" value="GNAT_dom"/>
</dbReference>
<feature type="non-terminal residue" evidence="5">
    <location>
        <position position="129"/>
    </location>
</feature>
<sequence>MELATGRLVLRAWRESDAVTLYEYARDPEIGPAAGWPPHTSVDDSLNVIRTVFSAPETYAVVLKSTGEPVGSVGLLFGEASHVAGIRSDEAEIGYWIGRPYWGQGLIPEAVRRLLRRCFEELGMSAVWG</sequence>
<accession>A0A9D1GMN9</accession>
<dbReference type="Gene3D" id="3.40.630.30">
    <property type="match status" value="1"/>
</dbReference>
<dbReference type="PANTHER" id="PTHR43792:SF8">
    <property type="entry name" value="[RIBOSOMAL PROTEIN US5]-ALANINE N-ACETYLTRANSFERASE"/>
    <property type="match status" value="1"/>
</dbReference>
<comment type="similarity">
    <text evidence="3">Belongs to the acetyltransferase family. RimJ subfamily.</text>
</comment>
<name>A0A9D1GMN9_9BACT</name>
<feature type="domain" description="N-acetyltransferase" evidence="4">
    <location>
        <begin position="7"/>
        <end position="128"/>
    </location>
</feature>
<reference evidence="5" key="1">
    <citation type="submission" date="2020-10" db="EMBL/GenBank/DDBJ databases">
        <authorList>
            <person name="Gilroy R."/>
        </authorList>
    </citation>
    <scope>NUCLEOTIDE SEQUENCE</scope>
    <source>
        <strain evidence="5">ChiHecec2B26-709</strain>
    </source>
</reference>
<evidence type="ECO:0000256" key="2">
    <source>
        <dbReference type="ARBA" id="ARBA00023315"/>
    </source>
</evidence>
<protein>
    <submittedName>
        <fullName evidence="5">GNAT family N-acetyltransferase</fullName>
    </submittedName>
</protein>
<evidence type="ECO:0000313" key="6">
    <source>
        <dbReference type="Proteomes" id="UP000886881"/>
    </source>
</evidence>
<evidence type="ECO:0000313" key="5">
    <source>
        <dbReference type="EMBL" id="HIT46966.1"/>
    </source>
</evidence>
<dbReference type="PANTHER" id="PTHR43792">
    <property type="entry name" value="GNAT FAMILY, PUTATIVE (AFU_ORTHOLOGUE AFUA_3G00765)-RELATED-RELATED"/>
    <property type="match status" value="1"/>
</dbReference>